<dbReference type="AlphaFoldDB" id="A0A4Y7PX54"/>
<evidence type="ECO:0000313" key="2">
    <source>
        <dbReference type="EMBL" id="TDL19725.1"/>
    </source>
</evidence>
<sequence length="130" mass="14421">MKRDGRFCVKLVNGKGNAPTVTVGTEVMMHDPGNVLLETDLSTQCPLKIFQLSLQTNIVVIINPPRCDVFESMTVPSYGAGNFVLAFLPSFPPASMCITLPWILFYAQMAMSIPWFQACNGVNFVFISRR</sequence>
<dbReference type="EMBL" id="ML170194">
    <property type="protein sequence ID" value="TDL19725.1"/>
    <property type="molecule type" value="Genomic_DNA"/>
</dbReference>
<evidence type="ECO:0000313" key="3">
    <source>
        <dbReference type="Proteomes" id="UP000294933"/>
    </source>
</evidence>
<name>A0A4Y7PX54_9AGAM</name>
<keyword evidence="1" id="KW-0472">Membrane</keyword>
<dbReference type="VEuPathDB" id="FungiDB:BD410DRAFT_402982"/>
<proteinExistence type="predicted"/>
<protein>
    <submittedName>
        <fullName evidence="2">Uncharacterized protein</fullName>
    </submittedName>
</protein>
<keyword evidence="3" id="KW-1185">Reference proteome</keyword>
<evidence type="ECO:0000256" key="1">
    <source>
        <dbReference type="SAM" id="Phobius"/>
    </source>
</evidence>
<keyword evidence="1" id="KW-0812">Transmembrane</keyword>
<gene>
    <name evidence="2" type="ORF">BD410DRAFT_402982</name>
</gene>
<dbReference type="Proteomes" id="UP000294933">
    <property type="component" value="Unassembled WGS sequence"/>
</dbReference>
<keyword evidence="1" id="KW-1133">Transmembrane helix</keyword>
<reference evidence="2 3" key="1">
    <citation type="submission" date="2018-06" db="EMBL/GenBank/DDBJ databases">
        <title>A transcriptomic atlas of mushroom development highlights an independent origin of complex multicellularity.</title>
        <authorList>
            <consortium name="DOE Joint Genome Institute"/>
            <person name="Krizsan K."/>
            <person name="Almasi E."/>
            <person name="Merenyi Z."/>
            <person name="Sahu N."/>
            <person name="Viragh M."/>
            <person name="Koszo T."/>
            <person name="Mondo S."/>
            <person name="Kiss B."/>
            <person name="Balint B."/>
            <person name="Kues U."/>
            <person name="Barry K."/>
            <person name="Hegedus J.C."/>
            <person name="Henrissat B."/>
            <person name="Johnson J."/>
            <person name="Lipzen A."/>
            <person name="Ohm R."/>
            <person name="Nagy I."/>
            <person name="Pangilinan J."/>
            <person name="Yan J."/>
            <person name="Xiong Y."/>
            <person name="Grigoriev I.V."/>
            <person name="Hibbett D.S."/>
            <person name="Nagy L.G."/>
        </authorList>
    </citation>
    <scope>NUCLEOTIDE SEQUENCE [LARGE SCALE GENOMIC DNA]</scope>
    <source>
        <strain evidence="2 3">SZMC22713</strain>
    </source>
</reference>
<organism evidence="2 3">
    <name type="scientific">Rickenella mellea</name>
    <dbReference type="NCBI Taxonomy" id="50990"/>
    <lineage>
        <taxon>Eukaryota</taxon>
        <taxon>Fungi</taxon>
        <taxon>Dikarya</taxon>
        <taxon>Basidiomycota</taxon>
        <taxon>Agaricomycotina</taxon>
        <taxon>Agaricomycetes</taxon>
        <taxon>Hymenochaetales</taxon>
        <taxon>Rickenellaceae</taxon>
        <taxon>Rickenella</taxon>
    </lineage>
</organism>
<accession>A0A4Y7PX54</accession>
<feature type="transmembrane region" description="Helical" evidence="1">
    <location>
        <begin position="83"/>
        <end position="107"/>
    </location>
</feature>